<dbReference type="Proteomes" id="UP001049176">
    <property type="component" value="Chromosome 2"/>
</dbReference>
<evidence type="ECO:0000313" key="3">
    <source>
        <dbReference type="Proteomes" id="UP001049176"/>
    </source>
</evidence>
<evidence type="ECO:0000256" key="1">
    <source>
        <dbReference type="SAM" id="MobiDB-lite"/>
    </source>
</evidence>
<dbReference type="KEGG" id="more:E1B28_003718"/>
<evidence type="ECO:0000313" key="2">
    <source>
        <dbReference type="EMBL" id="KAG7096270.1"/>
    </source>
</evidence>
<gene>
    <name evidence="2" type="ORF">E1B28_003718</name>
</gene>
<dbReference type="OrthoDB" id="2755229at2759"/>
<name>A0A9P8ABW3_9AGAR</name>
<dbReference type="AlphaFoldDB" id="A0A9P8ABW3"/>
<feature type="region of interest" description="Disordered" evidence="1">
    <location>
        <begin position="1"/>
        <end position="22"/>
    </location>
</feature>
<reference evidence="2" key="1">
    <citation type="journal article" date="2021" name="Genome Biol. Evol.">
        <title>The assembled and annotated genome of the fairy-ring fungus Marasmius oreades.</title>
        <authorList>
            <person name="Hiltunen M."/>
            <person name="Ament-Velasquez S.L."/>
            <person name="Johannesson H."/>
        </authorList>
    </citation>
    <scope>NUCLEOTIDE SEQUENCE</scope>
    <source>
        <strain evidence="2">03SP1</strain>
    </source>
</reference>
<dbReference type="GeneID" id="66072794"/>
<sequence>MPQPFMFPNPRDESFHPSDDDGYSYNHMTRAEDIEVKPSGFKSVWCEATFPHPYIPAGELLANVNATQKSMILAKPEDYIPLTIFGGGAYYRQHETFKESHLVLQQWLRDAEFLDEQSKNLKVHVLAAERKVYSAFKLPNTIILEGATPDIRKWIENVTRTCRGAGTNSQVLDDLVFMKEVLAVVIETLWKNKGVLGWFKKYIQTRSSEPQLMGKMVEQVLYDVTKSYHITYITSGNAQKKVEARYQIHGRQPTDNPKELHFLAECLRKIVFNVGLANSQSTRELSSACGVVNQTMLASHAPTPKPLVFSE</sequence>
<dbReference type="EMBL" id="CM032182">
    <property type="protein sequence ID" value="KAG7096270.1"/>
    <property type="molecule type" value="Genomic_DNA"/>
</dbReference>
<dbReference type="RefSeq" id="XP_043012740.1">
    <property type="nucleotide sequence ID" value="XM_043148148.1"/>
</dbReference>
<organism evidence="2 3">
    <name type="scientific">Marasmius oreades</name>
    <name type="common">fairy-ring Marasmius</name>
    <dbReference type="NCBI Taxonomy" id="181124"/>
    <lineage>
        <taxon>Eukaryota</taxon>
        <taxon>Fungi</taxon>
        <taxon>Dikarya</taxon>
        <taxon>Basidiomycota</taxon>
        <taxon>Agaricomycotina</taxon>
        <taxon>Agaricomycetes</taxon>
        <taxon>Agaricomycetidae</taxon>
        <taxon>Agaricales</taxon>
        <taxon>Marasmiineae</taxon>
        <taxon>Marasmiaceae</taxon>
        <taxon>Marasmius</taxon>
    </lineage>
</organism>
<protein>
    <submittedName>
        <fullName evidence="2">Uncharacterized protein</fullName>
    </submittedName>
</protein>
<feature type="compositionally biased region" description="Basic and acidic residues" evidence="1">
    <location>
        <begin position="10"/>
        <end position="19"/>
    </location>
</feature>
<accession>A0A9P8ABW3</accession>
<comment type="caution">
    <text evidence="2">The sequence shown here is derived from an EMBL/GenBank/DDBJ whole genome shotgun (WGS) entry which is preliminary data.</text>
</comment>
<proteinExistence type="predicted"/>
<keyword evidence="3" id="KW-1185">Reference proteome</keyword>